<name>A0ABS8UUA3_DATST</name>
<feature type="region of interest" description="Disordered" evidence="1">
    <location>
        <begin position="61"/>
        <end position="80"/>
    </location>
</feature>
<accession>A0ABS8UUA3</accession>
<dbReference type="Proteomes" id="UP000823775">
    <property type="component" value="Unassembled WGS sequence"/>
</dbReference>
<dbReference type="EMBL" id="JACEIK010002514">
    <property type="protein sequence ID" value="MCD9637584.1"/>
    <property type="molecule type" value="Genomic_DNA"/>
</dbReference>
<organism evidence="2 3">
    <name type="scientific">Datura stramonium</name>
    <name type="common">Jimsonweed</name>
    <name type="synonym">Common thornapple</name>
    <dbReference type="NCBI Taxonomy" id="4076"/>
    <lineage>
        <taxon>Eukaryota</taxon>
        <taxon>Viridiplantae</taxon>
        <taxon>Streptophyta</taxon>
        <taxon>Embryophyta</taxon>
        <taxon>Tracheophyta</taxon>
        <taxon>Spermatophyta</taxon>
        <taxon>Magnoliopsida</taxon>
        <taxon>eudicotyledons</taxon>
        <taxon>Gunneridae</taxon>
        <taxon>Pentapetalae</taxon>
        <taxon>asterids</taxon>
        <taxon>lamiids</taxon>
        <taxon>Solanales</taxon>
        <taxon>Solanaceae</taxon>
        <taxon>Solanoideae</taxon>
        <taxon>Datureae</taxon>
        <taxon>Datura</taxon>
    </lineage>
</organism>
<reference evidence="2 3" key="1">
    <citation type="journal article" date="2021" name="BMC Genomics">
        <title>Datura genome reveals duplications of psychoactive alkaloid biosynthetic genes and high mutation rate following tissue culture.</title>
        <authorList>
            <person name="Rajewski A."/>
            <person name="Carter-House D."/>
            <person name="Stajich J."/>
            <person name="Litt A."/>
        </authorList>
    </citation>
    <scope>NUCLEOTIDE SEQUENCE [LARGE SCALE GENOMIC DNA]</scope>
    <source>
        <strain evidence="2">AR-01</strain>
    </source>
</reference>
<feature type="compositionally biased region" description="Polar residues" evidence="1">
    <location>
        <begin position="63"/>
        <end position="80"/>
    </location>
</feature>
<evidence type="ECO:0000313" key="2">
    <source>
        <dbReference type="EMBL" id="MCD9637584.1"/>
    </source>
</evidence>
<feature type="compositionally biased region" description="Polar residues" evidence="1">
    <location>
        <begin position="1"/>
        <end position="21"/>
    </location>
</feature>
<feature type="non-terminal residue" evidence="2">
    <location>
        <position position="1"/>
    </location>
</feature>
<evidence type="ECO:0000256" key="1">
    <source>
        <dbReference type="SAM" id="MobiDB-lite"/>
    </source>
</evidence>
<protein>
    <submittedName>
        <fullName evidence="2">Uncharacterized protein</fullName>
    </submittedName>
</protein>
<keyword evidence="3" id="KW-1185">Reference proteome</keyword>
<evidence type="ECO:0000313" key="3">
    <source>
        <dbReference type="Proteomes" id="UP000823775"/>
    </source>
</evidence>
<gene>
    <name evidence="2" type="ORF">HAX54_020953</name>
</gene>
<sequence length="80" mass="8251">GEPSVYSTLAVSGTEPSNGTPVETGPDYMFDLGGEGHKFMDFPIRGQSGTAWPTEAVIGFSTPVGSSGSQEQLDQGQGRG</sequence>
<proteinExistence type="predicted"/>
<comment type="caution">
    <text evidence="2">The sequence shown here is derived from an EMBL/GenBank/DDBJ whole genome shotgun (WGS) entry which is preliminary data.</text>
</comment>
<feature type="region of interest" description="Disordered" evidence="1">
    <location>
        <begin position="1"/>
        <end position="23"/>
    </location>
</feature>